<sequence>MQPKHLAATGLVPGLASALSRRAVERSFTTSAAKGDTCESFASTTLTRTTSSTTAPGAPEPTEDPGSGPSPKLPGIVDNCDEFYKVSSGDTCDSITKAHGISTTQFKSWNTGIDDNCTNLWLDYYVCVHIPGATTSQPPKPTEPSGPTPQMPGIVNNCKSFHLIQSGDSCWSIYTNAGIIFEQFRAWNTQVDAACSNLWLGYYVCVGV</sequence>
<evidence type="ECO:0000313" key="6">
    <source>
        <dbReference type="Proteomes" id="UP000006702"/>
    </source>
</evidence>
<dbReference type="OrthoDB" id="5985073at2759"/>
<dbReference type="Proteomes" id="UP000006702">
    <property type="component" value="Unassembled WGS sequence"/>
</dbReference>
<evidence type="ECO:0000259" key="4">
    <source>
        <dbReference type="PROSITE" id="PS51782"/>
    </source>
</evidence>
<name>A1D0Z7_NEOFI</name>
<dbReference type="InterPro" id="IPR036779">
    <property type="entry name" value="LysM_dom_sf"/>
</dbReference>
<evidence type="ECO:0000256" key="2">
    <source>
        <dbReference type="ARBA" id="ARBA00023026"/>
    </source>
</evidence>
<dbReference type="InterPro" id="IPR052210">
    <property type="entry name" value="LysM1-like"/>
</dbReference>
<proteinExistence type="predicted"/>
<dbReference type="EMBL" id="DS027688">
    <property type="protein sequence ID" value="EAW22090.1"/>
    <property type="molecule type" value="Genomic_DNA"/>
</dbReference>
<dbReference type="KEGG" id="nfi:NFIA_007660"/>
<dbReference type="GeneID" id="4591973"/>
<feature type="domain" description="LysM" evidence="4">
    <location>
        <begin position="160"/>
        <end position="206"/>
    </location>
</feature>
<dbReference type="AlphaFoldDB" id="A1D0Z7"/>
<dbReference type="Pfam" id="PF01476">
    <property type="entry name" value="LysM"/>
    <property type="match status" value="2"/>
</dbReference>
<dbReference type="SUPFAM" id="SSF54106">
    <property type="entry name" value="LysM domain"/>
    <property type="match status" value="2"/>
</dbReference>
<keyword evidence="6" id="KW-1185">Reference proteome</keyword>
<dbReference type="PANTHER" id="PTHR34997">
    <property type="entry name" value="AM15"/>
    <property type="match status" value="1"/>
</dbReference>
<dbReference type="STRING" id="331117.A1D0Z7"/>
<dbReference type="GO" id="GO:0008061">
    <property type="term" value="F:chitin binding"/>
    <property type="evidence" value="ECO:0007669"/>
    <property type="project" value="UniProtKB-KW"/>
</dbReference>
<feature type="region of interest" description="Disordered" evidence="3">
    <location>
        <begin position="43"/>
        <end position="74"/>
    </location>
</feature>
<dbReference type="OMA" id="CEWNIGL"/>
<dbReference type="InterPro" id="IPR018392">
    <property type="entry name" value="LysM"/>
</dbReference>
<dbReference type="RefSeq" id="XP_001263987.1">
    <property type="nucleotide sequence ID" value="XM_001263986.1"/>
</dbReference>
<gene>
    <name evidence="5" type="ORF">NFIA_007660</name>
</gene>
<feature type="compositionally biased region" description="Low complexity" evidence="3">
    <location>
        <begin position="43"/>
        <end position="57"/>
    </location>
</feature>
<evidence type="ECO:0000256" key="1">
    <source>
        <dbReference type="ARBA" id="ARBA00022669"/>
    </source>
</evidence>
<keyword evidence="2" id="KW-0843">Virulence</keyword>
<dbReference type="SMART" id="SM00257">
    <property type="entry name" value="LysM"/>
    <property type="match status" value="2"/>
</dbReference>
<dbReference type="PROSITE" id="PS51782">
    <property type="entry name" value="LYSM"/>
    <property type="match status" value="2"/>
</dbReference>
<protein>
    <submittedName>
        <fullName evidence="5">LysM domain protein</fullName>
    </submittedName>
</protein>
<evidence type="ECO:0000256" key="3">
    <source>
        <dbReference type="SAM" id="MobiDB-lite"/>
    </source>
</evidence>
<dbReference type="Gene3D" id="3.10.350.10">
    <property type="entry name" value="LysM domain"/>
    <property type="match status" value="2"/>
</dbReference>
<dbReference type="PANTHER" id="PTHR34997:SF18">
    <property type="entry name" value="LYSM DOMAIN-CONTAINING PROTEIN"/>
    <property type="match status" value="1"/>
</dbReference>
<feature type="domain" description="LysM" evidence="4">
    <location>
        <begin position="82"/>
        <end position="128"/>
    </location>
</feature>
<dbReference type="CDD" id="cd00118">
    <property type="entry name" value="LysM"/>
    <property type="match status" value="2"/>
</dbReference>
<dbReference type="eggNOG" id="KOG2806">
    <property type="taxonomic scope" value="Eukaryota"/>
</dbReference>
<keyword evidence="1" id="KW-0147">Chitin-binding</keyword>
<reference evidence="6" key="1">
    <citation type="journal article" date="2008" name="PLoS Genet.">
        <title>Genomic islands in the pathogenic filamentous fungus Aspergillus fumigatus.</title>
        <authorList>
            <person name="Fedorova N.D."/>
            <person name="Khaldi N."/>
            <person name="Joardar V.S."/>
            <person name="Maiti R."/>
            <person name="Amedeo P."/>
            <person name="Anderson M.J."/>
            <person name="Crabtree J."/>
            <person name="Silva J.C."/>
            <person name="Badger J.H."/>
            <person name="Albarraq A."/>
            <person name="Angiuoli S."/>
            <person name="Bussey H."/>
            <person name="Bowyer P."/>
            <person name="Cotty P.J."/>
            <person name="Dyer P.S."/>
            <person name="Egan A."/>
            <person name="Galens K."/>
            <person name="Fraser-Liggett C.M."/>
            <person name="Haas B.J."/>
            <person name="Inman J.M."/>
            <person name="Kent R."/>
            <person name="Lemieux S."/>
            <person name="Malavazi I."/>
            <person name="Orvis J."/>
            <person name="Roemer T."/>
            <person name="Ronning C.M."/>
            <person name="Sundaram J.P."/>
            <person name="Sutton G."/>
            <person name="Turner G."/>
            <person name="Venter J.C."/>
            <person name="White O.R."/>
            <person name="Whitty B.R."/>
            <person name="Youngman P."/>
            <person name="Wolfe K.H."/>
            <person name="Goldman G.H."/>
            <person name="Wortman J.R."/>
            <person name="Jiang B."/>
            <person name="Denning D.W."/>
            <person name="Nierman W.C."/>
        </authorList>
    </citation>
    <scope>NUCLEOTIDE SEQUENCE [LARGE SCALE GENOMIC DNA]</scope>
    <source>
        <strain evidence="6">ATCC 1020 / DSM 3700 / CBS 544.65 / FGSC A1164 / JCM 1740 / NRRL 181 / WB 181</strain>
    </source>
</reference>
<accession>A1D0Z7</accession>
<dbReference type="VEuPathDB" id="FungiDB:NFIA_007660"/>
<dbReference type="HOGENOM" id="CLU_010591_0_1_1"/>
<evidence type="ECO:0000313" key="5">
    <source>
        <dbReference type="EMBL" id="EAW22090.1"/>
    </source>
</evidence>
<organism evidence="5 6">
    <name type="scientific">Neosartorya fischeri (strain ATCC 1020 / DSM 3700 / CBS 544.65 / FGSC A1164 / JCM 1740 / NRRL 181 / WB 181)</name>
    <name type="common">Aspergillus fischerianus</name>
    <dbReference type="NCBI Taxonomy" id="331117"/>
    <lineage>
        <taxon>Eukaryota</taxon>
        <taxon>Fungi</taxon>
        <taxon>Dikarya</taxon>
        <taxon>Ascomycota</taxon>
        <taxon>Pezizomycotina</taxon>
        <taxon>Eurotiomycetes</taxon>
        <taxon>Eurotiomycetidae</taxon>
        <taxon>Eurotiales</taxon>
        <taxon>Aspergillaceae</taxon>
        <taxon>Aspergillus</taxon>
        <taxon>Aspergillus subgen. Fumigati</taxon>
    </lineage>
</organism>